<name>A0ABR2YRC9_9CHLO</name>
<dbReference type="PANTHER" id="PTHR31808">
    <property type="entry name" value="EXPRESSED PROTEIN"/>
    <property type="match status" value="1"/>
</dbReference>
<evidence type="ECO:0000313" key="3">
    <source>
        <dbReference type="Proteomes" id="UP001491310"/>
    </source>
</evidence>
<evidence type="ECO:0008006" key="4">
    <source>
        <dbReference type="Google" id="ProtNLM"/>
    </source>
</evidence>
<comment type="caution">
    <text evidence="2">The sequence shown here is derived from an EMBL/GenBank/DDBJ whole genome shotgun (WGS) entry which is preliminary data.</text>
</comment>
<gene>
    <name evidence="2" type="ORF">WJX75_007795</name>
</gene>
<dbReference type="PANTHER" id="PTHR31808:SF4">
    <property type="entry name" value="LIGASE, PUTATIVE (DUF760)-RELATED"/>
    <property type="match status" value="1"/>
</dbReference>
<organism evidence="2 3">
    <name type="scientific">Coccomyxa subellipsoidea</name>
    <dbReference type="NCBI Taxonomy" id="248742"/>
    <lineage>
        <taxon>Eukaryota</taxon>
        <taxon>Viridiplantae</taxon>
        <taxon>Chlorophyta</taxon>
        <taxon>core chlorophytes</taxon>
        <taxon>Trebouxiophyceae</taxon>
        <taxon>Trebouxiophyceae incertae sedis</taxon>
        <taxon>Coccomyxaceae</taxon>
        <taxon>Coccomyxa</taxon>
    </lineage>
</organism>
<dbReference type="InterPro" id="IPR038925">
    <property type="entry name" value="At3g17800-like"/>
</dbReference>
<sequence>MDCLAANAVGCHPHTRPTQKLLSRNGPVQVSSHILTVSLPRNARRVQRLVVKAEADNSDKLNTQLAPVKPRTSHGEMVNYYLKMEPHLFREAVHSQFERIVQEREAAAAAAKAKDTDAASANDKSDLVLYRRMEEVKRSEQRATVEDLMYASVLEKFVDVGVEMLPRLENIIESPANLKALTEGIHTKEALDLVREHVRGIMGPAAVAFSNAMIKMSRLQAAQVYAASIMFGYFVRRVDKRFQLERSLGLLPQNTEEAVARLERLFSQAESYDGADDPDSAPSSPASESSSTSGQADMPSGGPFAGTTFSQAEATGDFQSLGAEKTKKKSALREYVEAFDQQTMLEMTRVVSAEGAALVEAQTSALFGDLKLLQRQMQEAVGTDANSMEELMERVQSAVNSGAVESVTITVGTQRRAVLEAVAFGTFLRDVETHVDTEYALLTPPSNDGGSGGGGGQGVRKGGSPLAGV</sequence>
<evidence type="ECO:0000313" key="2">
    <source>
        <dbReference type="EMBL" id="KAK9909141.1"/>
    </source>
</evidence>
<dbReference type="Proteomes" id="UP001491310">
    <property type="component" value="Unassembled WGS sequence"/>
</dbReference>
<accession>A0ABR2YRC9</accession>
<feature type="compositionally biased region" description="Gly residues" evidence="1">
    <location>
        <begin position="449"/>
        <end position="461"/>
    </location>
</feature>
<feature type="compositionally biased region" description="Low complexity" evidence="1">
    <location>
        <begin position="280"/>
        <end position="293"/>
    </location>
</feature>
<feature type="region of interest" description="Disordered" evidence="1">
    <location>
        <begin position="271"/>
        <end position="309"/>
    </location>
</feature>
<dbReference type="InterPro" id="IPR008479">
    <property type="entry name" value="DUF760"/>
</dbReference>
<feature type="region of interest" description="Disordered" evidence="1">
    <location>
        <begin position="442"/>
        <end position="469"/>
    </location>
</feature>
<dbReference type="Pfam" id="PF05542">
    <property type="entry name" value="DUF760"/>
    <property type="match status" value="1"/>
</dbReference>
<keyword evidence="3" id="KW-1185">Reference proteome</keyword>
<protein>
    <recommendedName>
        <fullName evidence="4">DUF760-domain-containing protein</fullName>
    </recommendedName>
</protein>
<dbReference type="EMBL" id="JALJOT010000007">
    <property type="protein sequence ID" value="KAK9909141.1"/>
    <property type="molecule type" value="Genomic_DNA"/>
</dbReference>
<reference evidence="2 3" key="1">
    <citation type="journal article" date="2024" name="Nat. Commun.">
        <title>Phylogenomics reveals the evolutionary origins of lichenization in chlorophyte algae.</title>
        <authorList>
            <person name="Puginier C."/>
            <person name="Libourel C."/>
            <person name="Otte J."/>
            <person name="Skaloud P."/>
            <person name="Haon M."/>
            <person name="Grisel S."/>
            <person name="Petersen M."/>
            <person name="Berrin J.G."/>
            <person name="Delaux P.M."/>
            <person name="Dal Grande F."/>
            <person name="Keller J."/>
        </authorList>
    </citation>
    <scope>NUCLEOTIDE SEQUENCE [LARGE SCALE GENOMIC DNA]</scope>
    <source>
        <strain evidence="2 3">SAG 216-7</strain>
    </source>
</reference>
<proteinExistence type="predicted"/>
<evidence type="ECO:0000256" key="1">
    <source>
        <dbReference type="SAM" id="MobiDB-lite"/>
    </source>
</evidence>